<dbReference type="Proteomes" id="UP000790347">
    <property type="component" value="Unassembled WGS sequence"/>
</dbReference>
<keyword evidence="6" id="KW-0675">Receptor</keyword>
<keyword evidence="5 8" id="KW-0472">Membrane</keyword>
<dbReference type="EMBL" id="ASGP02000005">
    <property type="protein sequence ID" value="KAH9506591.1"/>
    <property type="molecule type" value="Genomic_DNA"/>
</dbReference>
<feature type="transmembrane region" description="Helical" evidence="8">
    <location>
        <begin position="682"/>
        <end position="705"/>
    </location>
</feature>
<dbReference type="InterPro" id="IPR052192">
    <property type="entry name" value="Insect_Ionotropic_Sensory_Rcpt"/>
</dbReference>
<evidence type="ECO:0000256" key="2">
    <source>
        <dbReference type="ARBA" id="ARBA00022475"/>
    </source>
</evidence>
<feature type="transmembrane region" description="Helical" evidence="8">
    <location>
        <begin position="273"/>
        <end position="296"/>
    </location>
</feature>
<comment type="caution">
    <text evidence="9">The sequence shown here is derived from an EMBL/GenBank/DDBJ whole genome shotgun (WGS) entry which is preliminary data.</text>
</comment>
<evidence type="ECO:0000313" key="10">
    <source>
        <dbReference type="Proteomes" id="UP000790347"/>
    </source>
</evidence>
<comment type="subcellular location">
    <subcellularLocation>
        <location evidence="1">Cell membrane</location>
        <topology evidence="1">Multi-pass membrane protein</topology>
    </subcellularLocation>
</comment>
<keyword evidence="2" id="KW-1003">Cell membrane</keyword>
<accession>A0A922L2Z0</accession>
<protein>
    <submittedName>
        <fullName evidence="9">Uncharacterized protein</fullName>
    </submittedName>
</protein>
<evidence type="ECO:0000256" key="8">
    <source>
        <dbReference type="SAM" id="Phobius"/>
    </source>
</evidence>
<feature type="transmembrane region" description="Helical" evidence="8">
    <location>
        <begin position="172"/>
        <end position="190"/>
    </location>
</feature>
<evidence type="ECO:0000256" key="7">
    <source>
        <dbReference type="ARBA" id="ARBA00023180"/>
    </source>
</evidence>
<proteinExistence type="predicted"/>
<organism evidence="9 10">
    <name type="scientific">Dermatophagoides farinae</name>
    <name type="common">American house dust mite</name>
    <dbReference type="NCBI Taxonomy" id="6954"/>
    <lineage>
        <taxon>Eukaryota</taxon>
        <taxon>Metazoa</taxon>
        <taxon>Ecdysozoa</taxon>
        <taxon>Arthropoda</taxon>
        <taxon>Chelicerata</taxon>
        <taxon>Arachnida</taxon>
        <taxon>Acari</taxon>
        <taxon>Acariformes</taxon>
        <taxon>Sarcoptiformes</taxon>
        <taxon>Astigmata</taxon>
        <taxon>Psoroptidia</taxon>
        <taxon>Analgoidea</taxon>
        <taxon>Pyroglyphidae</taxon>
        <taxon>Dermatophagoidinae</taxon>
        <taxon>Dermatophagoides</taxon>
    </lineage>
</organism>
<name>A0A922L2Z0_DERFA</name>
<evidence type="ECO:0000256" key="4">
    <source>
        <dbReference type="ARBA" id="ARBA00022989"/>
    </source>
</evidence>
<dbReference type="PANTHER" id="PTHR42643:SF24">
    <property type="entry name" value="IONOTROPIC RECEPTOR 60A"/>
    <property type="match status" value="1"/>
</dbReference>
<dbReference type="AlphaFoldDB" id="A0A922L2Z0"/>
<feature type="non-terminal residue" evidence="9">
    <location>
        <position position="1"/>
    </location>
</feature>
<keyword evidence="10" id="KW-1185">Reference proteome</keyword>
<gene>
    <name evidence="9" type="ORF">DERF_011317</name>
</gene>
<keyword evidence="3 8" id="KW-0812">Transmembrane</keyword>
<keyword evidence="4 8" id="KW-1133">Transmembrane helix</keyword>
<dbReference type="PANTHER" id="PTHR42643">
    <property type="entry name" value="IONOTROPIC RECEPTOR 20A-RELATED"/>
    <property type="match status" value="1"/>
</dbReference>
<reference evidence="9" key="2">
    <citation type="journal article" date="2022" name="Res Sq">
        <title>Comparative Genomics Reveals Insights into the Divergent Evolution of Astigmatic Mites and Household Pest Adaptations.</title>
        <authorList>
            <person name="Xiong Q."/>
            <person name="Wan A.T.-Y."/>
            <person name="Liu X.-Y."/>
            <person name="Fung C.S.-H."/>
            <person name="Xiao X."/>
            <person name="Malainual N."/>
            <person name="Hou J."/>
            <person name="Wang L."/>
            <person name="Wang M."/>
            <person name="Yang K."/>
            <person name="Cui Y."/>
            <person name="Leung E."/>
            <person name="Nong W."/>
            <person name="Shin S.-K."/>
            <person name="Au S."/>
            <person name="Jeong K.Y."/>
            <person name="Chew F.T."/>
            <person name="Hui J."/>
            <person name="Leung T.F."/>
            <person name="Tungtrongchitr A."/>
            <person name="Zhong N."/>
            <person name="Liu Z."/>
            <person name="Tsui S."/>
        </authorList>
    </citation>
    <scope>NUCLEOTIDE SEQUENCE</scope>
    <source>
        <strain evidence="9">Derf</strain>
        <tissue evidence="9">Whole organism</tissue>
    </source>
</reference>
<reference evidence="9" key="1">
    <citation type="submission" date="2013-05" db="EMBL/GenBank/DDBJ databases">
        <authorList>
            <person name="Yim A.K.Y."/>
            <person name="Chan T.F."/>
            <person name="Ji K.M."/>
            <person name="Liu X.Y."/>
            <person name="Zhou J.W."/>
            <person name="Li R.Q."/>
            <person name="Yang K.Y."/>
            <person name="Li J."/>
            <person name="Li M."/>
            <person name="Law P.T.W."/>
            <person name="Wu Y.L."/>
            <person name="Cai Z.L."/>
            <person name="Qin H."/>
            <person name="Bao Y."/>
            <person name="Leung R.K.K."/>
            <person name="Ng P.K.S."/>
            <person name="Zou J."/>
            <person name="Zhong X.J."/>
            <person name="Ran P.X."/>
            <person name="Zhong N.S."/>
            <person name="Liu Z.G."/>
            <person name="Tsui S.K.W."/>
        </authorList>
    </citation>
    <scope>NUCLEOTIDE SEQUENCE</scope>
    <source>
        <strain evidence="9">Derf</strain>
        <tissue evidence="9">Whole organism</tissue>
    </source>
</reference>
<feature type="transmembrane region" description="Helical" evidence="8">
    <location>
        <begin position="901"/>
        <end position="923"/>
    </location>
</feature>
<dbReference type="Gene3D" id="1.10.287.70">
    <property type="match status" value="2"/>
</dbReference>
<evidence type="ECO:0000313" key="9">
    <source>
        <dbReference type="EMBL" id="KAH9506591.1"/>
    </source>
</evidence>
<evidence type="ECO:0000256" key="1">
    <source>
        <dbReference type="ARBA" id="ARBA00004651"/>
    </source>
</evidence>
<evidence type="ECO:0000256" key="6">
    <source>
        <dbReference type="ARBA" id="ARBA00023170"/>
    </source>
</evidence>
<keyword evidence="7" id="KW-0325">Glycoprotein</keyword>
<feature type="transmembrane region" description="Helical" evidence="8">
    <location>
        <begin position="583"/>
        <end position="601"/>
    </location>
</feature>
<dbReference type="GO" id="GO:0005886">
    <property type="term" value="C:plasma membrane"/>
    <property type="evidence" value="ECO:0007669"/>
    <property type="project" value="UniProtKB-SubCell"/>
</dbReference>
<evidence type="ECO:0000256" key="5">
    <source>
        <dbReference type="ARBA" id="ARBA00023136"/>
    </source>
</evidence>
<evidence type="ECO:0000256" key="3">
    <source>
        <dbReference type="ARBA" id="ARBA00022692"/>
    </source>
</evidence>
<sequence>MSPVAKLIDDYCFKIDLNRTIWPSTMSKMNDSSIIGRLSGNFNYNMKNTTQSNCQLRAGLYPNEFVIIDNQQYVCTSSYEILAMLLQYCGCRQNYGGFLTANGSSWTGILRLIDENKIDFIPHMLSRNNERNAILNNEFLMPQEHLVAILSQKRYLADDDPLKLFRAFSMDIWSLIFVSFICFTLSIYVMNKIQQKYNDPFDNKHHFNQQMTEFLLLHNMVDVFALFMGQEFFKWKNSICDQRNKLKQHNCRRRRPQHQRQHLYPIRILRNSLIFWIVCSLILRLLFATDILALLVSQKEQMINTFQQLGIWLWQHNDYRIFVEQQSTTGRNFRTKFARFDDRFVTIEYEDATTWHTIDKLINDRYFLIVDRERANLIADFYGNLKLHVSKEGLLSTMSNIAIRKNLNEPGKTHLLEVSKKIFHYGIWKLSMGKLIRYNWLKNEIKRLKYQEFKISNNTNLYSQEKSELRFKRNQLNNESKTQFSNRIPQLSWSISPTIFKSMILTEETFIERNTTCNLRVGLFPSEEIDFLPHQFSRNDKRDRILDTDFITPQQHLVTILSHKQHLHNDDLSKLFTIFSLEIWLLISISFIVFLLMTIIADRIRTNDHIYEYKNGIDNQEIYSSTIVNSEIRIQSESEFFRLLRNVCDIFALFMGQDFPRWKNQINIRRRRDAIQILKKPLIFWILCSFIIRLLFSSNILAVLVSDKEKVIDSFYKLEQLLINNNDYRILMNSESRTGMIFLLKYPHLKKYIVRITNHQLTTWETINKVVNEPYFLIMGRARANLLVRSYRNYDLHVSSEGFQYTLGNMAIRKDLREPEKKILLRLSRILFFNGLLQPIWKKLIYYNLLKTYLNQNLDTRLEKQKNFNEIQKTRTTIEHNNEHSNESTKKRSAITRNMFLFVYFYLIAIIYACIIFILELLLHRLDLMITLK</sequence>
<feature type="transmembrane region" description="Helical" evidence="8">
    <location>
        <begin position="211"/>
        <end position="229"/>
    </location>
</feature>